<keyword evidence="10" id="KW-0486">Methionine biosynthesis</keyword>
<reference evidence="15 16" key="1">
    <citation type="submission" date="2018-08" db="EMBL/GenBank/DDBJ databases">
        <title>The multiple taxonomic identification of Sphingomonas gilva.</title>
        <authorList>
            <person name="Zhu D."/>
            <person name="Zheng S."/>
        </authorList>
    </citation>
    <scope>NUCLEOTIDE SEQUENCE [LARGE SCALE GENOMIC DNA]</scope>
    <source>
        <strain evidence="15 16">ZDH117</strain>
    </source>
</reference>
<protein>
    <recommendedName>
        <fullName evidence="5">Homoserine dehydrogenase</fullName>
        <ecNumber evidence="4">1.1.1.3</ecNumber>
    </recommendedName>
</protein>
<evidence type="ECO:0000256" key="4">
    <source>
        <dbReference type="ARBA" id="ARBA00013213"/>
    </source>
</evidence>
<feature type="domain" description="ACT" evidence="14">
    <location>
        <begin position="351"/>
        <end position="423"/>
    </location>
</feature>
<name>A0A396RQR9_9SPHN</name>
<evidence type="ECO:0000256" key="13">
    <source>
        <dbReference type="RuleBase" id="RU004171"/>
    </source>
</evidence>
<evidence type="ECO:0000256" key="12">
    <source>
        <dbReference type="PIRSR" id="PIRSR000098-2"/>
    </source>
</evidence>
<accession>A0A396RQR9</accession>
<dbReference type="CDD" id="cd04881">
    <property type="entry name" value="ACT_HSDH-Hom"/>
    <property type="match status" value="1"/>
</dbReference>
<dbReference type="RefSeq" id="WP_118862485.1">
    <property type="nucleotide sequence ID" value="NZ_QWLV01000001.1"/>
</dbReference>
<dbReference type="PANTHER" id="PTHR43331:SF1">
    <property type="entry name" value="HOMOSERINE DEHYDROGENASE"/>
    <property type="match status" value="1"/>
</dbReference>
<dbReference type="EC" id="1.1.1.3" evidence="4"/>
<dbReference type="EMBL" id="QWLV01000001">
    <property type="protein sequence ID" value="RHW18977.1"/>
    <property type="molecule type" value="Genomic_DNA"/>
</dbReference>
<dbReference type="Gene3D" id="3.30.360.10">
    <property type="entry name" value="Dihydrodipicolinate Reductase, domain 2"/>
    <property type="match status" value="1"/>
</dbReference>
<evidence type="ECO:0000259" key="14">
    <source>
        <dbReference type="PROSITE" id="PS51671"/>
    </source>
</evidence>
<dbReference type="InterPro" id="IPR016204">
    <property type="entry name" value="HDH"/>
</dbReference>
<sequence>MTEPLKIALAGLGTVGAGVIRLLDANRDLITRRAGRPIEVVAVSARDRAKDRGVDIARFEWVDDTTALARHPGADVVVELVGGSDGPALTLARATLDGGRAFVTANKAMIAHHGLDLAALAEERSAPLKYEAAVAGGIPVIKGLREGAAANALSQVYGILNGTCNFILTKMEEEGRDFAEVLAEAQALGFAEADPSFDIDGVDAAHKLSILSTLAFGTALAFDDVAITGIRHVIAADIAEAKALGYRVRLVGVAEAGPNGLFQRVHPLLVPTAHPLSHVVGSLNAVVAEGNFVGRLFFQGRGAGDGPTASAVVADLIDIARGEYGPPFAMPADQLTTLPPADAGDRRGRAYLRFSVVDKPGVLAEIAAAMRDAGVSIESLIQRGANPDGSVLVAIVTHEGPERCVTQALERLDGSASLVGKPMLMHILDA</sequence>
<dbReference type="InterPro" id="IPR036291">
    <property type="entry name" value="NAD(P)-bd_dom_sf"/>
</dbReference>
<dbReference type="PIRSF" id="PIRSF000098">
    <property type="entry name" value="Homoser_dehydrog"/>
    <property type="match status" value="1"/>
</dbReference>
<evidence type="ECO:0000313" key="16">
    <source>
        <dbReference type="Proteomes" id="UP000266693"/>
    </source>
</evidence>
<dbReference type="SUPFAM" id="SSF55021">
    <property type="entry name" value="ACT-like"/>
    <property type="match status" value="1"/>
</dbReference>
<dbReference type="SUPFAM" id="SSF51735">
    <property type="entry name" value="NAD(P)-binding Rossmann-fold domains"/>
    <property type="match status" value="1"/>
</dbReference>
<organism evidence="15 16">
    <name type="scientific">Sphingomonas gilva</name>
    <dbReference type="NCBI Taxonomy" id="2305907"/>
    <lineage>
        <taxon>Bacteria</taxon>
        <taxon>Pseudomonadati</taxon>
        <taxon>Pseudomonadota</taxon>
        <taxon>Alphaproteobacteria</taxon>
        <taxon>Sphingomonadales</taxon>
        <taxon>Sphingomonadaceae</taxon>
        <taxon>Sphingomonas</taxon>
    </lineage>
</organism>
<comment type="pathway">
    <text evidence="1">Amino-acid biosynthesis; L-threonine biosynthesis; L-threonine from L-aspartate: step 3/5.</text>
</comment>
<dbReference type="PROSITE" id="PS01042">
    <property type="entry name" value="HOMOSER_DHGENASE"/>
    <property type="match status" value="1"/>
</dbReference>
<evidence type="ECO:0000256" key="5">
    <source>
        <dbReference type="ARBA" id="ARBA00013376"/>
    </source>
</evidence>
<evidence type="ECO:0000256" key="7">
    <source>
        <dbReference type="ARBA" id="ARBA00022697"/>
    </source>
</evidence>
<dbReference type="GO" id="GO:0004412">
    <property type="term" value="F:homoserine dehydrogenase activity"/>
    <property type="evidence" value="ECO:0007669"/>
    <property type="project" value="UniProtKB-EC"/>
</dbReference>
<comment type="caution">
    <text evidence="15">The sequence shown here is derived from an EMBL/GenBank/DDBJ whole genome shotgun (WGS) entry which is preliminary data.</text>
</comment>
<keyword evidence="9" id="KW-0560">Oxidoreductase</keyword>
<dbReference type="PROSITE" id="PS51671">
    <property type="entry name" value="ACT"/>
    <property type="match status" value="1"/>
</dbReference>
<evidence type="ECO:0000313" key="15">
    <source>
        <dbReference type="EMBL" id="RHW18977.1"/>
    </source>
</evidence>
<feature type="binding site" evidence="12">
    <location>
        <begin position="10"/>
        <end position="17"/>
    </location>
    <ligand>
        <name>NADP(+)</name>
        <dbReference type="ChEBI" id="CHEBI:58349"/>
    </ligand>
</feature>
<dbReference type="Gene3D" id="3.40.50.720">
    <property type="entry name" value="NAD(P)-binding Rossmann-like Domain"/>
    <property type="match status" value="1"/>
</dbReference>
<dbReference type="InterPro" id="IPR005106">
    <property type="entry name" value="Asp/hSer_DH_NAD-bd"/>
</dbReference>
<evidence type="ECO:0000256" key="3">
    <source>
        <dbReference type="ARBA" id="ARBA00006753"/>
    </source>
</evidence>
<dbReference type="Gene3D" id="3.30.70.260">
    <property type="match status" value="1"/>
</dbReference>
<feature type="binding site" evidence="12">
    <location>
        <position position="107"/>
    </location>
    <ligand>
        <name>NADPH</name>
        <dbReference type="ChEBI" id="CHEBI:57783"/>
    </ligand>
</feature>
<dbReference type="InterPro" id="IPR045865">
    <property type="entry name" value="ACT-like_dom_sf"/>
</dbReference>
<dbReference type="OrthoDB" id="9808167at2"/>
<dbReference type="Pfam" id="PF01842">
    <property type="entry name" value="ACT"/>
    <property type="match status" value="1"/>
</dbReference>
<dbReference type="UniPathway" id="UPA00050">
    <property type="reaction ID" value="UER00063"/>
</dbReference>
<dbReference type="InterPro" id="IPR001342">
    <property type="entry name" value="HDH_cat"/>
</dbReference>
<comment type="similarity">
    <text evidence="3 13">Belongs to the homoserine dehydrogenase family.</text>
</comment>
<evidence type="ECO:0000256" key="2">
    <source>
        <dbReference type="ARBA" id="ARBA00005062"/>
    </source>
</evidence>
<feature type="active site" description="Proton donor" evidence="11">
    <location>
        <position position="207"/>
    </location>
</feature>
<dbReference type="FunFam" id="3.30.360.10:FF:000005">
    <property type="entry name" value="Homoserine dehydrogenase"/>
    <property type="match status" value="1"/>
</dbReference>
<gene>
    <name evidence="15" type="ORF">D1610_02250</name>
</gene>
<feature type="binding site" evidence="12">
    <location>
        <position position="192"/>
    </location>
    <ligand>
        <name>L-homoserine</name>
        <dbReference type="ChEBI" id="CHEBI:57476"/>
    </ligand>
</feature>
<dbReference type="AlphaFoldDB" id="A0A396RQR9"/>
<dbReference type="NCBIfam" id="NF004976">
    <property type="entry name" value="PRK06349.1"/>
    <property type="match status" value="1"/>
</dbReference>
<dbReference type="GO" id="GO:0009086">
    <property type="term" value="P:methionine biosynthetic process"/>
    <property type="evidence" value="ECO:0007669"/>
    <property type="project" value="UniProtKB-KW"/>
</dbReference>
<dbReference type="UniPathway" id="UPA00051">
    <property type="reaction ID" value="UER00465"/>
</dbReference>
<keyword evidence="6" id="KW-0028">Amino-acid biosynthesis</keyword>
<evidence type="ECO:0000256" key="8">
    <source>
        <dbReference type="ARBA" id="ARBA00022857"/>
    </source>
</evidence>
<evidence type="ECO:0000256" key="11">
    <source>
        <dbReference type="PIRSR" id="PIRSR000098-1"/>
    </source>
</evidence>
<keyword evidence="7" id="KW-0791">Threonine biosynthesis</keyword>
<keyword evidence="8 12" id="KW-0521">NADP</keyword>
<dbReference type="Proteomes" id="UP000266693">
    <property type="component" value="Unassembled WGS sequence"/>
</dbReference>
<dbReference type="Pfam" id="PF03447">
    <property type="entry name" value="NAD_binding_3"/>
    <property type="match status" value="1"/>
</dbReference>
<dbReference type="Pfam" id="PF00742">
    <property type="entry name" value="Homoserine_dh"/>
    <property type="match status" value="1"/>
</dbReference>
<dbReference type="InterPro" id="IPR002912">
    <property type="entry name" value="ACT_dom"/>
</dbReference>
<evidence type="ECO:0000256" key="1">
    <source>
        <dbReference type="ARBA" id="ARBA00005056"/>
    </source>
</evidence>
<dbReference type="InterPro" id="IPR019811">
    <property type="entry name" value="HDH_CS"/>
</dbReference>
<evidence type="ECO:0000256" key="9">
    <source>
        <dbReference type="ARBA" id="ARBA00023002"/>
    </source>
</evidence>
<proteinExistence type="inferred from homology"/>
<comment type="pathway">
    <text evidence="2">Amino-acid biosynthesis; L-methionine biosynthesis via de novo pathway; L-homoserine from L-aspartate: step 3/3.</text>
</comment>
<dbReference type="GO" id="GO:0050661">
    <property type="term" value="F:NADP binding"/>
    <property type="evidence" value="ECO:0007669"/>
    <property type="project" value="InterPro"/>
</dbReference>
<dbReference type="GO" id="GO:0009088">
    <property type="term" value="P:threonine biosynthetic process"/>
    <property type="evidence" value="ECO:0007669"/>
    <property type="project" value="UniProtKB-UniPathway"/>
</dbReference>
<evidence type="ECO:0000256" key="10">
    <source>
        <dbReference type="ARBA" id="ARBA00023167"/>
    </source>
</evidence>
<evidence type="ECO:0000256" key="6">
    <source>
        <dbReference type="ARBA" id="ARBA00022605"/>
    </source>
</evidence>
<dbReference type="PANTHER" id="PTHR43331">
    <property type="entry name" value="HOMOSERINE DEHYDROGENASE"/>
    <property type="match status" value="1"/>
</dbReference>
<keyword evidence="16" id="KW-1185">Reference proteome</keyword>
<dbReference type="SUPFAM" id="SSF55347">
    <property type="entry name" value="Glyceraldehyde-3-phosphate dehydrogenase-like, C-terminal domain"/>
    <property type="match status" value="1"/>
</dbReference>